<evidence type="ECO:0000256" key="2">
    <source>
        <dbReference type="ARBA" id="ARBA00008872"/>
    </source>
</evidence>
<evidence type="ECO:0000256" key="5">
    <source>
        <dbReference type="ARBA" id="ARBA00034115"/>
    </source>
</evidence>
<dbReference type="InterPro" id="IPR002433">
    <property type="entry name" value="Orn_de-COase"/>
</dbReference>
<feature type="modified residue" description="N6-(pyridoxal phosphate)lysine" evidence="9">
    <location>
        <position position="819"/>
    </location>
</feature>
<dbReference type="EC" id="4.1.1.17" evidence="6"/>
<dbReference type="GO" id="GO:0033387">
    <property type="term" value="P:putrescine biosynthetic process from arginine, via ornithine"/>
    <property type="evidence" value="ECO:0007669"/>
    <property type="project" value="TreeGrafter"/>
</dbReference>
<dbReference type="EMBL" id="RHLC01000044">
    <property type="protein sequence ID" value="TPP43132.1"/>
    <property type="molecule type" value="Genomic_DNA"/>
</dbReference>
<feature type="active site" description="Proton donor" evidence="9">
    <location>
        <position position="1165"/>
    </location>
</feature>
<dbReference type="InterPro" id="IPR029066">
    <property type="entry name" value="PLP-binding_barrel"/>
</dbReference>
<evidence type="ECO:0000256" key="11">
    <source>
        <dbReference type="SAM" id="MobiDB-lite"/>
    </source>
</evidence>
<dbReference type="Pfam" id="PF02784">
    <property type="entry name" value="Orn_Arg_deC_N"/>
    <property type="match status" value="1"/>
</dbReference>
<dbReference type="SUPFAM" id="SSF51419">
    <property type="entry name" value="PLP-binding barrel"/>
    <property type="match status" value="1"/>
</dbReference>
<gene>
    <name evidence="13" type="ORF">CGC21_9925</name>
</gene>
<evidence type="ECO:0000259" key="12">
    <source>
        <dbReference type="PROSITE" id="PS50280"/>
    </source>
</evidence>
<dbReference type="VEuPathDB" id="TriTrypDB:LdCL_120007900"/>
<dbReference type="Gene3D" id="3.20.20.10">
    <property type="entry name" value="Alanine racemase"/>
    <property type="match status" value="1"/>
</dbReference>
<evidence type="ECO:0000313" key="14">
    <source>
        <dbReference type="Proteomes" id="UP000318447"/>
    </source>
</evidence>
<evidence type="ECO:0000256" key="9">
    <source>
        <dbReference type="PIRSR" id="PIRSR600183-50"/>
    </source>
</evidence>
<dbReference type="VEuPathDB" id="TriTrypDB:LdCL_120007800"/>
<dbReference type="CDD" id="cd00622">
    <property type="entry name" value="PLPDE_III_ODC"/>
    <property type="match status" value="1"/>
</dbReference>
<dbReference type="Gene3D" id="2.170.270.10">
    <property type="entry name" value="SET domain"/>
    <property type="match status" value="1"/>
</dbReference>
<keyword evidence="3 9" id="KW-0663">Pyridoxal phosphate</keyword>
<dbReference type="FunFam" id="3.20.20.10:FF:000005">
    <property type="entry name" value="Ornithine decarboxylase"/>
    <property type="match status" value="1"/>
</dbReference>
<organism evidence="13 14">
    <name type="scientific">Leishmania donovani</name>
    <dbReference type="NCBI Taxonomy" id="5661"/>
    <lineage>
        <taxon>Eukaryota</taxon>
        <taxon>Discoba</taxon>
        <taxon>Euglenozoa</taxon>
        <taxon>Kinetoplastea</taxon>
        <taxon>Metakinetoplastina</taxon>
        <taxon>Trypanosomatida</taxon>
        <taxon>Trypanosomatidae</taxon>
        <taxon>Leishmaniinae</taxon>
        <taxon>Leishmania</taxon>
    </lineage>
</organism>
<dbReference type="GO" id="GO:0005737">
    <property type="term" value="C:cytoplasm"/>
    <property type="evidence" value="ECO:0007669"/>
    <property type="project" value="TreeGrafter"/>
</dbReference>
<dbReference type="InterPro" id="IPR022643">
    <property type="entry name" value="De-COase2_C"/>
</dbReference>
<dbReference type="VEuPathDB" id="TriTrypDB:LdBPK_120270.1"/>
<comment type="subunit">
    <text evidence="7">Homodimer. Only the dimer is catalytically active, as the active sites are constructed of residues from both monomers.</text>
</comment>
<evidence type="ECO:0000256" key="3">
    <source>
        <dbReference type="ARBA" id="ARBA00022898"/>
    </source>
</evidence>
<dbReference type="PRINTS" id="PR01182">
    <property type="entry name" value="ORNDCRBXLASE"/>
</dbReference>
<accession>A0A504X2M8</accession>
<protein>
    <recommendedName>
        <fullName evidence="6">ornithine decarboxylase</fullName>
        <ecNumber evidence="6">4.1.1.17</ecNumber>
    </recommendedName>
</protein>
<dbReference type="Gene3D" id="2.40.37.10">
    <property type="entry name" value="Lyase, Ornithine Decarboxylase, Chain A, domain 1"/>
    <property type="match status" value="1"/>
</dbReference>
<feature type="region of interest" description="Disordered" evidence="11">
    <location>
        <begin position="31"/>
        <end position="54"/>
    </location>
</feature>
<dbReference type="VEuPathDB" id="TriTrypDB:LDHU3_12.0390"/>
<evidence type="ECO:0000313" key="13">
    <source>
        <dbReference type="EMBL" id="TPP43132.1"/>
    </source>
</evidence>
<dbReference type="AlphaFoldDB" id="A0A504X2M8"/>
<dbReference type="InterPro" id="IPR001214">
    <property type="entry name" value="SET_dom"/>
</dbReference>
<dbReference type="VEuPathDB" id="TriTrypDB:LDHU3_12.0380"/>
<dbReference type="SUPFAM" id="SSF50621">
    <property type="entry name" value="Alanine racemase C-terminal domain-like"/>
    <property type="match status" value="1"/>
</dbReference>
<dbReference type="PANTHER" id="PTHR11482:SF6">
    <property type="entry name" value="ORNITHINE DECARBOXYLASE 1-RELATED"/>
    <property type="match status" value="1"/>
</dbReference>
<dbReference type="SUPFAM" id="SSF82199">
    <property type="entry name" value="SET domain"/>
    <property type="match status" value="1"/>
</dbReference>
<dbReference type="Pfam" id="PF00278">
    <property type="entry name" value="Orn_DAP_Arg_deC"/>
    <property type="match status" value="1"/>
</dbReference>
<dbReference type="InterPro" id="IPR022657">
    <property type="entry name" value="De-COase2_CS"/>
</dbReference>
<comment type="similarity">
    <text evidence="2 10">Belongs to the Orn/Lys/Arg decarboxylase class-II family.</text>
</comment>
<evidence type="ECO:0000256" key="4">
    <source>
        <dbReference type="ARBA" id="ARBA00023239"/>
    </source>
</evidence>
<reference evidence="14" key="1">
    <citation type="submission" date="2019-02" db="EMBL/GenBank/DDBJ databases">
        <title>FDA dAtabase for Regulatory Grade micrObial Sequences (FDA-ARGOS): Supporting development and validation of Infectious Disease Dx tests.</title>
        <authorList>
            <person name="Duncan R."/>
            <person name="Fisher C."/>
            <person name="Tallon L."/>
            <person name="Sadzewicz L."/>
            <person name="Sengamalay N."/>
            <person name="Ott S."/>
            <person name="Godinez A."/>
            <person name="Nagaraj S."/>
            <person name="Vavikolanu K."/>
            <person name="Nadendla S."/>
            <person name="Aluvathingal J."/>
            <person name="Sichtig H."/>
        </authorList>
    </citation>
    <scope>NUCLEOTIDE SEQUENCE [LARGE SCALE GENOMIC DNA]</scope>
    <source>
        <strain evidence="14">FDAARGOS_361</strain>
    </source>
</reference>
<dbReference type="InterPro" id="IPR022644">
    <property type="entry name" value="De-COase2_N"/>
</dbReference>
<evidence type="ECO:0000256" key="7">
    <source>
        <dbReference type="ARBA" id="ARBA00046672"/>
    </source>
</evidence>
<feature type="domain" description="SET" evidence="12">
    <location>
        <begin position="229"/>
        <end position="387"/>
    </location>
</feature>
<evidence type="ECO:0000256" key="8">
    <source>
        <dbReference type="ARBA" id="ARBA00049127"/>
    </source>
</evidence>
<dbReference type="PROSITE" id="PS00878">
    <property type="entry name" value="ODR_DC_2_1"/>
    <property type="match status" value="1"/>
</dbReference>
<sequence length="1238" mass="135035">MLRSLRGAGHRRGARCILTRRRTASSQVIPSLPRTAQRAMSTSSRSLTASATSSASRRSKRLSYADADVVYGEKPTTAPPWGLRPSPHAGSISTAMSAARHASWRIRAQQRWLTLLLALMRAPYIGAITMRVLEASAYAAYATGSVMVFTRRRAGPPVAVATEPDSSCENVDLCEAGCTAQTQVSQARCSAHLPKAGDLSASPRPSPAGRPSSSLLFSHDAPLREHALDCLYIGASSIHSRGLFTARALPRGTRIIAESRRSLLLAPHFVTLLADTHDKLPDTWHYTQPTGCVVELVTQAQPHHLMNHSCAPNVCSGLSHTFWEAATIAGSRSDMIAWTSSSSPLAAEAHSAGCGERLTRWPHFADANSFFLTRDVAAEEELTLDYSTRMAPLYAGDSARALQSRSWLLCRCGQPCCRHYVYRPKPEVSAFLRALRTAPYGHERGPQPPGQHNVPLMPDGAALSCPTDARDPVHIMAKLLELGFDDELVLLSYAAGSADVVAYLYGQPLPSLQKSSRTQSRAPFARMCPSSASAPPAVHEGIDVEVRRMTKRQLLSEYRYVFRLLNEACSMGDHDVALCHVSRYNHANYWAFVPLPTVSDDTGCDSLHHDSASKRIRMAPPASASKAGAAEERLHPYERRLLDQYQIHLQPANRNPLSRADSAAGREETAQTPAQVQMVSGVAVADSTSDQHASVASSQDLVDLFFLEGSQAVDGLCFSPYPIYGWRTAEERRAAVCEVFKTYNQYWRRLSNLYTQKGVKDAASAADAAATTATNGAVPAAPAYEPEDPFYIIDLGRVVEQMARWRHELPMVRPYFAVKSNPQPAVLEVLSALGAGFDCASKEEIHMVLGHQLVASPDDIIFANPCKQLGDLREAQACGVTYVTVDNPLEMEKISRLMPSAHAIIRIKTNDSKAQCSFSTKFGAPLEDVEGLLEAARQFNVTVCGVSFHVGSGNDDQSAYVSAVRDAYQVFQQAVQYGFKCTILDIGGGFPGTEVVEGSGNTSFEAIARTIRPVLAELFGGGDVTIISEPGRYFTAASHALLMNVFASRTLRLSDVEVSRQAFQSVVSMDEPEEYQYYVNDGLYHSFNCILFDHAHPTLLLLNDGDGADGVESGTEAAAVCSEEEGETSLSGPLANDPLFMSAWDRRRSFARRPLRITTIFGPTCDSMDCILKKQPFPEMKLGDWLLVPDMGSYTTAAAGFFNGFATRRLEWVSSVDLCARPRPVYTREGNTLRCVSE</sequence>
<dbReference type="InterPro" id="IPR046341">
    <property type="entry name" value="SET_dom_sf"/>
</dbReference>
<comment type="pathway">
    <text evidence="5">Amine and polyamine biosynthesis; putrescine biosynthesis via L-ornithine pathway; putrescine from L-ornithine: step 1/1.</text>
</comment>
<dbReference type="VEuPathDB" id="TriTrypDB:LdBPK_120105.1"/>
<dbReference type="GO" id="GO:0004586">
    <property type="term" value="F:ornithine decarboxylase activity"/>
    <property type="evidence" value="ECO:0007669"/>
    <property type="project" value="UniProtKB-EC"/>
</dbReference>
<comment type="catalytic activity">
    <reaction evidence="8">
        <text>L-ornithine + H(+) = putrescine + CO2</text>
        <dbReference type="Rhea" id="RHEA:22964"/>
        <dbReference type="ChEBI" id="CHEBI:15378"/>
        <dbReference type="ChEBI" id="CHEBI:16526"/>
        <dbReference type="ChEBI" id="CHEBI:46911"/>
        <dbReference type="ChEBI" id="CHEBI:326268"/>
        <dbReference type="EC" id="4.1.1.17"/>
    </reaction>
</comment>
<dbReference type="InterPro" id="IPR022653">
    <property type="entry name" value="De-COase2_pyr-phos_BS"/>
</dbReference>
<dbReference type="Proteomes" id="UP000318447">
    <property type="component" value="Unassembled WGS sequence"/>
</dbReference>
<comment type="caution">
    <text evidence="13">The sequence shown here is derived from an EMBL/GenBank/DDBJ whole genome shotgun (WGS) entry which is preliminary data.</text>
</comment>
<feature type="compositionally biased region" description="Low complexity" evidence="11">
    <location>
        <begin position="41"/>
        <end position="54"/>
    </location>
</feature>
<comment type="cofactor">
    <cofactor evidence="1 9">
        <name>pyridoxal 5'-phosphate</name>
        <dbReference type="ChEBI" id="CHEBI:597326"/>
    </cofactor>
</comment>
<proteinExistence type="inferred from homology"/>
<evidence type="ECO:0000256" key="6">
    <source>
        <dbReference type="ARBA" id="ARBA00034138"/>
    </source>
</evidence>
<dbReference type="InterPro" id="IPR000183">
    <property type="entry name" value="Orn/DAP/Arg_de-COase"/>
</dbReference>
<evidence type="ECO:0000256" key="10">
    <source>
        <dbReference type="RuleBase" id="RU003737"/>
    </source>
</evidence>
<name>A0A504X2M8_LEIDO</name>
<dbReference type="PRINTS" id="PR01179">
    <property type="entry name" value="ODADCRBXLASE"/>
</dbReference>
<dbReference type="PROSITE" id="PS50280">
    <property type="entry name" value="SET"/>
    <property type="match status" value="1"/>
</dbReference>
<dbReference type="InterPro" id="IPR009006">
    <property type="entry name" value="Ala_racemase/Decarboxylase_C"/>
</dbReference>
<evidence type="ECO:0000256" key="1">
    <source>
        <dbReference type="ARBA" id="ARBA00001933"/>
    </source>
</evidence>
<dbReference type="PANTHER" id="PTHR11482">
    <property type="entry name" value="ARGININE/DIAMINOPIMELATE/ORNITHINE DECARBOXYLASE"/>
    <property type="match status" value="1"/>
</dbReference>
<keyword evidence="4" id="KW-0456">Lyase</keyword>
<dbReference type="PROSITE" id="PS00879">
    <property type="entry name" value="ODR_DC_2_2"/>
    <property type="match status" value="1"/>
</dbReference>